<feature type="compositionally biased region" description="Polar residues" evidence="1">
    <location>
        <begin position="930"/>
        <end position="948"/>
    </location>
</feature>
<feature type="region of interest" description="Disordered" evidence="1">
    <location>
        <begin position="927"/>
        <end position="962"/>
    </location>
</feature>
<evidence type="ECO:0000256" key="1">
    <source>
        <dbReference type="SAM" id="MobiDB-lite"/>
    </source>
</evidence>
<accession>A0A0K0FSH2</accession>
<feature type="region of interest" description="Disordered" evidence="1">
    <location>
        <begin position="395"/>
        <end position="416"/>
    </location>
</feature>
<name>A0A0K0FSH2_STRVS</name>
<reference evidence="3" key="2">
    <citation type="submission" date="2015-08" db="UniProtKB">
        <authorList>
            <consortium name="WormBaseParasite"/>
        </authorList>
    </citation>
    <scope>IDENTIFICATION</scope>
</reference>
<keyword evidence="2" id="KW-1185">Reference proteome</keyword>
<feature type="compositionally biased region" description="Low complexity" evidence="1">
    <location>
        <begin position="1"/>
        <end position="14"/>
    </location>
</feature>
<feature type="region of interest" description="Disordered" evidence="1">
    <location>
        <begin position="890"/>
        <end position="915"/>
    </location>
</feature>
<feature type="region of interest" description="Disordered" evidence="1">
    <location>
        <begin position="641"/>
        <end position="660"/>
    </location>
</feature>
<feature type="region of interest" description="Disordered" evidence="1">
    <location>
        <begin position="1"/>
        <end position="77"/>
    </location>
</feature>
<feature type="compositionally biased region" description="Low complexity" evidence="1">
    <location>
        <begin position="52"/>
        <end position="77"/>
    </location>
</feature>
<evidence type="ECO:0000313" key="2">
    <source>
        <dbReference type="Proteomes" id="UP000035680"/>
    </source>
</evidence>
<organism evidence="2 3">
    <name type="scientific">Strongyloides venezuelensis</name>
    <name type="common">Threadworm</name>
    <dbReference type="NCBI Taxonomy" id="75913"/>
    <lineage>
        <taxon>Eukaryota</taxon>
        <taxon>Metazoa</taxon>
        <taxon>Ecdysozoa</taxon>
        <taxon>Nematoda</taxon>
        <taxon>Chromadorea</taxon>
        <taxon>Rhabditida</taxon>
        <taxon>Tylenchina</taxon>
        <taxon>Panagrolaimomorpha</taxon>
        <taxon>Strongyloidoidea</taxon>
        <taxon>Strongyloididae</taxon>
        <taxon>Strongyloides</taxon>
    </lineage>
</organism>
<feature type="region of interest" description="Disordered" evidence="1">
    <location>
        <begin position="442"/>
        <end position="469"/>
    </location>
</feature>
<dbReference type="AlphaFoldDB" id="A0A0K0FSH2"/>
<proteinExistence type="predicted"/>
<feature type="region of interest" description="Disordered" evidence="1">
    <location>
        <begin position="795"/>
        <end position="826"/>
    </location>
</feature>
<dbReference type="WBParaSite" id="SVE_1341400.1">
    <property type="protein sequence ID" value="SVE_1341400.1"/>
    <property type="gene ID" value="SVE_1341400"/>
</dbReference>
<feature type="compositionally biased region" description="Polar residues" evidence="1">
    <location>
        <begin position="16"/>
        <end position="37"/>
    </location>
</feature>
<feature type="compositionally biased region" description="Polar residues" evidence="1">
    <location>
        <begin position="899"/>
        <end position="911"/>
    </location>
</feature>
<feature type="compositionally biased region" description="Polar residues" evidence="1">
    <location>
        <begin position="396"/>
        <end position="407"/>
    </location>
</feature>
<reference evidence="2" key="1">
    <citation type="submission" date="2014-07" db="EMBL/GenBank/DDBJ databases">
        <authorList>
            <person name="Martin A.A"/>
            <person name="De Silva N."/>
        </authorList>
    </citation>
    <scope>NUCLEOTIDE SEQUENCE</scope>
</reference>
<dbReference type="Proteomes" id="UP000035680">
    <property type="component" value="Unassembled WGS sequence"/>
</dbReference>
<sequence>MSSFRRSSHSVDSSKTPKLTNNSSANRSRLRTLSNGTPLAVKSGEKKKSKNSKSNFKTWISSSRSSSNSGYTTTSLSGLSTLSSCKKFGLETIMRKIFKSRIYVCADQCYAFDGPQGVCVTYKFIIASESSPFYPASNFVLKSPLAVYESAVTSHVVRDEQSKNTSYGCSKIALQIFDGHVVYKRDIQIPFCSSSNNVMQGIPNNKVRIDYMFRKFTNNSYGLDNEILQWPEEISTYVVNTDIKCNGSEVQLRDVMEVWFGLDRFTQEMDDYNVATVNYREQETIHRSFFEMKTGETCARISRKLAFPTSVIGDTFEVAYTKEFFMNYINGKWIKESENKCPNKGNLHLLNEISSFGIDGNSTMRDMSFDIKEFPRYNSKLSSVQLDKDSQKVPYNVNTSTNIPDTTKSFKDSPIPISHSTPRISNIFSTNATYAKSNFDNQTPVTQKKTTPSLPTNFTPHNTTLNKTNDSTPNIYYSILSNATVMNRVHNTPVRPFNKEANLSVKKTIDKILGDAAKQSENSVDMVMNTSKTSINTTPCHSDTNLVSKVALDKPKLPSDDNLKSPIVFRSEPVKESPLKALLDRLDTTQESDTIQSSIKAEVGPNAETFKNSPLLLSNNITNSFERSSLADGKSLSTIKEMSLEQGQSHSTPSKSTMSIFSSKTNNTSLNLMSSIKEQTNEVAVPKLEEMECTNSYSSTSSLTKDLEEDVTQNESKLSISSNALSPGNKILPCSNQKSQDSIIVQPLFGTPLNAGISLNDTQNNCTSIGINTPIGSQSVPRKGTFVKSIVRDKPDIKRPSAPSSQNRINYTPDNCKKNKSQTPVTGKKTYQNINFSYLQTSRTLQPPMPLNRTTSAFGLRGDDSHGSLVNINKSVDETPKKKLYRTLSATPTKRRRSTSNGILSESSIENRGSLENVMRHLDNEKSYLRNKSQSPSRRQLTKSSPRTFRNKNVKMTPTSKFDKNNDETMVYFDKKTDETLDIGSRELIECLNKMSVKESDPTKSVKGYINHGVCETFVNIEGNNNNNCLSIGESKSLEINTLVGIGDETQELKLVYNFNNVDPSTDIKILSLIVDGKVFYKSTELYNIKK</sequence>
<evidence type="ECO:0000313" key="3">
    <source>
        <dbReference type="WBParaSite" id="SVE_1341400.1"/>
    </source>
</evidence>
<feature type="compositionally biased region" description="Polar residues" evidence="1">
    <location>
        <begin position="802"/>
        <end position="813"/>
    </location>
</feature>
<protein>
    <submittedName>
        <fullName evidence="3">SET domain-containing protein</fullName>
    </submittedName>
</protein>